<feature type="domain" description="PDZ" evidence="11">
    <location>
        <begin position="823"/>
        <end position="871"/>
    </location>
</feature>
<evidence type="ECO:0000256" key="2">
    <source>
        <dbReference type="ARBA" id="ARBA00008524"/>
    </source>
</evidence>
<keyword evidence="10" id="KW-0732">Signal</keyword>
<feature type="active site" description="Charge relay system" evidence="8">
    <location>
        <position position="1081"/>
    </location>
</feature>
<comment type="caution">
    <text evidence="12">The sequence shown here is derived from an EMBL/GenBank/DDBJ whole genome shotgun (WGS) entry which is preliminary data.</text>
</comment>
<dbReference type="EC" id="3.4.21.-" evidence="7"/>
<dbReference type="Pfam" id="PF26549">
    <property type="entry name" value="Tricorn_N"/>
    <property type="match status" value="1"/>
</dbReference>
<dbReference type="EMBL" id="DVOR01000016">
    <property type="protein sequence ID" value="HIV08571.1"/>
    <property type="molecule type" value="Genomic_DNA"/>
</dbReference>
<dbReference type="SUPFAM" id="SSF52096">
    <property type="entry name" value="ClpP/crotonase"/>
    <property type="match status" value="1"/>
</dbReference>
<dbReference type="Proteomes" id="UP000886845">
    <property type="component" value="Unassembled WGS sequence"/>
</dbReference>
<dbReference type="InterPro" id="IPR028204">
    <property type="entry name" value="Tricorn_C1"/>
</dbReference>
<sequence>MRAHRPLRLAATLLLCALALPARAQQADAPDAAQWPCRPPEVTLPQGFDPSHIYLASRPALLPDGDRFIFEWCDAIWIAPVTGGTAKILQHSTGHDAWPVVSRDGKRFAFQSNRAGGWHVFVAAIDEGAEARQIGFNSEGERPYIWSADDSELLCYVLRDDNGTIFDQGRLAWLPVDKRAAERQVFDAMGSDPSLSPDGRYLLFVQEGESLYRKGFTGENAARIWCYDTQTRTFALAVKHPSESLSPIWCPDGNGFYYVSGQGGTQNIWWHAFPGTEERQLTFFEGDSVIAPTLSADGRTMVFRQGLWFWSFDPTRPGRAPRRIDLIPEDTGLARPPIRRRHYNSLWNNDAIGSLSATADGLQFAFTAGGDVYVMDTVLREPRLVYGDSRTHEREAVFSKDASRLYILSDRGDGTALLLAQKARPDHFWWENAAFDVRPIKQDPVNRSMLSVSPDGSRLAWVETTCRIVVADLDGNVIRTLPQVKRVNSYDWSPDGRWLVAAMEDDYANSDIWVLPIDDPDAKPYNLSRSFTWDGTPAWSPDGKLIAWNGQRVGSGTTLFYVWLNRHDEEALKAQSYRKAIEHMGLSLQDRPETSELLGATALDAPDPNSPDADAGAPRTQGPKPVVVDFDDLHGRVHAQPVAAMGAPTFAPDSRRILFPATIDGRAGTYEVTIPDALAPRFLNARWGFPIGWVGKPGATPDRLIMITNDNRIGTFDELYPFNVYQALSLPDYQELAFLSAWRVLRDEFYDANHHGADWDRVRLKYQAPARYAPCSSVFNRIIQALNGELNASHLGFYPSDNSRKEWERTTSANAWEPITSHLGIQFDQNYTGDVGWMVRRVIPDGPADSAQIDLKPGDLVVSIDGKPIRNGMDPTLLLNGPRPGKYTIEVRSGDQTRKVYIEAITYAQARDLLQKALYADRRDYVHRRSGGAFGYINIAKMNNDEYNRFEREIFAEGFDKAGMVIDVRDNVGGFTADRVLNILGVQRHSWSVPRHGQPAYLSGYWGRPVFDKPIVVLCNQNTVSNGEIFSHAIKQLGRGKLVGVQTQGGVIATNDRPLLDVGTFRHAHYGWYTLDGTDMELHGALPDVIVETTPADAVAGRDPQLDAALDVLTSEVDAFERAHKPFVPNTYKWDWKP</sequence>
<reference evidence="12" key="1">
    <citation type="submission" date="2020-10" db="EMBL/GenBank/DDBJ databases">
        <authorList>
            <person name="Gilroy R."/>
        </authorList>
    </citation>
    <scope>NUCLEOTIDE SEQUENCE</scope>
    <source>
        <strain evidence="12">35461</strain>
    </source>
</reference>
<dbReference type="InterPro" id="IPR036034">
    <property type="entry name" value="PDZ_sf"/>
</dbReference>
<dbReference type="PANTHER" id="PTHR43253:SF1">
    <property type="entry name" value="TRICORN PROTEASE HOMOLOG 2-RELATED"/>
    <property type="match status" value="1"/>
</dbReference>
<comment type="similarity">
    <text evidence="2 7">Belongs to the peptidase S41B family.</text>
</comment>
<dbReference type="AlphaFoldDB" id="A0A9D1NLZ6"/>
<dbReference type="InterPro" id="IPR029045">
    <property type="entry name" value="ClpP/crotonase-like_dom_sf"/>
</dbReference>
<dbReference type="GO" id="GO:0006508">
    <property type="term" value="P:proteolysis"/>
    <property type="evidence" value="ECO:0007669"/>
    <property type="project" value="UniProtKB-UniRule"/>
</dbReference>
<evidence type="ECO:0000259" key="11">
    <source>
        <dbReference type="PROSITE" id="PS50106"/>
    </source>
</evidence>
<feature type="chain" id="PRO_5039512308" description="Tricorn protease homolog" evidence="10">
    <location>
        <begin position="25"/>
        <end position="1138"/>
    </location>
</feature>
<evidence type="ECO:0000256" key="6">
    <source>
        <dbReference type="ARBA" id="ARBA00022825"/>
    </source>
</evidence>
<dbReference type="SMART" id="SM00228">
    <property type="entry name" value="PDZ"/>
    <property type="match status" value="1"/>
</dbReference>
<feature type="compositionally biased region" description="Low complexity" evidence="9">
    <location>
        <begin position="604"/>
        <end position="618"/>
    </location>
</feature>
<reference evidence="12" key="2">
    <citation type="journal article" date="2021" name="PeerJ">
        <title>Extensive microbial diversity within the chicken gut microbiome revealed by metagenomics and culture.</title>
        <authorList>
            <person name="Gilroy R."/>
            <person name="Ravi A."/>
            <person name="Getino M."/>
            <person name="Pursley I."/>
            <person name="Horton D.L."/>
            <person name="Alikhan N.F."/>
            <person name="Baker D."/>
            <person name="Gharbi K."/>
            <person name="Hall N."/>
            <person name="Watson M."/>
            <person name="Adriaenssens E.M."/>
            <person name="Foster-Nyarko E."/>
            <person name="Jarju S."/>
            <person name="Secka A."/>
            <person name="Antonio M."/>
            <person name="Oren A."/>
            <person name="Chaudhuri R.R."/>
            <person name="La Ragione R."/>
            <person name="Hildebrand F."/>
            <person name="Pallen M.J."/>
        </authorList>
    </citation>
    <scope>NUCLEOTIDE SEQUENCE</scope>
    <source>
        <strain evidence="12">35461</strain>
    </source>
</reference>
<evidence type="ECO:0000256" key="3">
    <source>
        <dbReference type="ARBA" id="ARBA00022490"/>
    </source>
</evidence>
<feature type="signal peptide" evidence="10">
    <location>
        <begin position="1"/>
        <end position="24"/>
    </location>
</feature>
<dbReference type="InterPro" id="IPR011659">
    <property type="entry name" value="WD40"/>
</dbReference>
<name>A0A9D1NLZ6_9BACT</name>
<dbReference type="InterPro" id="IPR001478">
    <property type="entry name" value="PDZ"/>
</dbReference>
<evidence type="ECO:0000256" key="5">
    <source>
        <dbReference type="ARBA" id="ARBA00022801"/>
    </source>
</evidence>
<evidence type="ECO:0000256" key="4">
    <source>
        <dbReference type="ARBA" id="ARBA00022670"/>
    </source>
</evidence>
<gene>
    <name evidence="12" type="ORF">IAC79_00455</name>
</gene>
<comment type="function">
    <text evidence="7">Degrades oligopeptides.</text>
</comment>
<protein>
    <recommendedName>
        <fullName evidence="7">Tricorn protease homolog</fullName>
        <ecNumber evidence="7">3.4.21.-</ecNumber>
    </recommendedName>
</protein>
<evidence type="ECO:0000256" key="7">
    <source>
        <dbReference type="PIRNR" id="PIRNR036421"/>
    </source>
</evidence>
<dbReference type="Gene3D" id="3.30.750.44">
    <property type="match status" value="1"/>
</dbReference>
<keyword evidence="5 7" id="KW-0378">Hydrolase</keyword>
<accession>A0A9D1NLZ6</accession>
<comment type="subcellular location">
    <subcellularLocation>
        <location evidence="1 7">Cytoplasm</location>
    </subcellularLocation>
</comment>
<proteinExistence type="inferred from homology"/>
<dbReference type="SUPFAM" id="SSF50156">
    <property type="entry name" value="PDZ domain-like"/>
    <property type="match status" value="1"/>
</dbReference>
<dbReference type="Pfam" id="PF03572">
    <property type="entry name" value="Peptidase_S41"/>
    <property type="match status" value="1"/>
</dbReference>
<feature type="region of interest" description="Disordered" evidence="9">
    <location>
        <begin position="601"/>
        <end position="622"/>
    </location>
</feature>
<evidence type="ECO:0000256" key="1">
    <source>
        <dbReference type="ARBA" id="ARBA00004496"/>
    </source>
</evidence>
<dbReference type="InterPro" id="IPR012393">
    <property type="entry name" value="Tricorn_protease"/>
</dbReference>
<keyword evidence="6 7" id="KW-0720">Serine protease</keyword>
<organism evidence="12 13">
    <name type="scientific">Candidatus Spyradenecus faecavium</name>
    <dbReference type="NCBI Taxonomy" id="2840947"/>
    <lineage>
        <taxon>Bacteria</taxon>
        <taxon>Pseudomonadati</taxon>
        <taxon>Lentisphaerota</taxon>
        <taxon>Lentisphaeria</taxon>
        <taxon>Lentisphaerales</taxon>
        <taxon>Lentisphaeraceae</taxon>
        <taxon>Lentisphaeraceae incertae sedis</taxon>
        <taxon>Candidatus Spyradenecus</taxon>
    </lineage>
</organism>
<evidence type="ECO:0000256" key="10">
    <source>
        <dbReference type="SAM" id="SignalP"/>
    </source>
</evidence>
<dbReference type="Pfam" id="PF07676">
    <property type="entry name" value="PD40"/>
    <property type="match status" value="1"/>
</dbReference>
<dbReference type="SUPFAM" id="SSF69304">
    <property type="entry name" value="Tricorn protease N-terminal domain"/>
    <property type="match status" value="1"/>
</dbReference>
<evidence type="ECO:0000256" key="9">
    <source>
        <dbReference type="SAM" id="MobiDB-lite"/>
    </source>
</evidence>
<dbReference type="PROSITE" id="PS50106">
    <property type="entry name" value="PDZ"/>
    <property type="match status" value="1"/>
</dbReference>
<dbReference type="Gene3D" id="3.90.226.10">
    <property type="entry name" value="2-enoyl-CoA Hydratase, Chain A, domain 1"/>
    <property type="match status" value="1"/>
</dbReference>
<evidence type="ECO:0000256" key="8">
    <source>
        <dbReference type="PIRSR" id="PIRSR036421-1"/>
    </source>
</evidence>
<dbReference type="CDD" id="cd07562">
    <property type="entry name" value="Peptidase_S41_TRI"/>
    <property type="match status" value="1"/>
</dbReference>
<feature type="active site" description="Charge relay system" evidence="8">
    <location>
        <position position="794"/>
    </location>
</feature>
<feature type="active site" description="Nucleophile" evidence="8">
    <location>
        <position position="1025"/>
    </location>
</feature>
<dbReference type="PANTHER" id="PTHR43253">
    <property type="entry name" value="TRICORN PROTEASE HOMOLOG 2-RELATED"/>
    <property type="match status" value="1"/>
</dbReference>
<dbReference type="Gene3D" id="2.120.10.60">
    <property type="entry name" value="Tricorn protease N-terminal domain"/>
    <property type="match status" value="1"/>
</dbReference>
<dbReference type="PIRSF" id="PIRSF036421">
    <property type="entry name" value="Tricorn_protease"/>
    <property type="match status" value="1"/>
</dbReference>
<evidence type="ECO:0000313" key="12">
    <source>
        <dbReference type="EMBL" id="HIV08571.1"/>
    </source>
</evidence>
<dbReference type="InterPro" id="IPR011042">
    <property type="entry name" value="6-blade_b-propeller_TolB-like"/>
</dbReference>
<evidence type="ECO:0000313" key="13">
    <source>
        <dbReference type="Proteomes" id="UP000886845"/>
    </source>
</evidence>
<dbReference type="Pfam" id="PF14684">
    <property type="entry name" value="Tricorn_C1"/>
    <property type="match status" value="1"/>
</dbReference>
<dbReference type="GO" id="GO:0005737">
    <property type="term" value="C:cytoplasm"/>
    <property type="evidence" value="ECO:0007669"/>
    <property type="project" value="UniProtKB-SubCell"/>
</dbReference>
<dbReference type="Gene3D" id="2.120.10.30">
    <property type="entry name" value="TolB, C-terminal domain"/>
    <property type="match status" value="1"/>
</dbReference>
<dbReference type="SUPFAM" id="SSF82171">
    <property type="entry name" value="DPP6 N-terminal domain-like"/>
    <property type="match status" value="1"/>
</dbReference>
<dbReference type="GO" id="GO:0008236">
    <property type="term" value="F:serine-type peptidase activity"/>
    <property type="evidence" value="ECO:0007669"/>
    <property type="project" value="UniProtKB-UniRule"/>
</dbReference>
<keyword evidence="3 7" id="KW-0963">Cytoplasm</keyword>
<keyword evidence="4 7" id="KW-0645">Protease</keyword>
<dbReference type="SMART" id="SM00245">
    <property type="entry name" value="TSPc"/>
    <property type="match status" value="1"/>
</dbReference>
<dbReference type="InterPro" id="IPR005151">
    <property type="entry name" value="Tail-specific_protease"/>
</dbReference>
<dbReference type="Gene3D" id="2.30.42.10">
    <property type="match status" value="1"/>
</dbReference>